<dbReference type="PROSITE" id="PS51186">
    <property type="entry name" value="GNAT"/>
    <property type="match status" value="1"/>
</dbReference>
<accession>H5X9B6</accession>
<dbReference type="OrthoDB" id="9775595at2"/>
<evidence type="ECO:0000259" key="3">
    <source>
        <dbReference type="PROSITE" id="PS51186"/>
    </source>
</evidence>
<organism evidence="4 5">
    <name type="scientific">Saccharomonospora marina XMU15</name>
    <dbReference type="NCBI Taxonomy" id="882083"/>
    <lineage>
        <taxon>Bacteria</taxon>
        <taxon>Bacillati</taxon>
        <taxon>Actinomycetota</taxon>
        <taxon>Actinomycetes</taxon>
        <taxon>Pseudonocardiales</taxon>
        <taxon>Pseudonocardiaceae</taxon>
        <taxon>Saccharomonospora</taxon>
    </lineage>
</organism>
<dbReference type="EMBL" id="CM001439">
    <property type="protein sequence ID" value="EHR49218.1"/>
    <property type="molecule type" value="Genomic_DNA"/>
</dbReference>
<dbReference type="InterPro" id="IPR050680">
    <property type="entry name" value="YpeA/RimI_acetyltransf"/>
</dbReference>
<keyword evidence="5" id="KW-1185">Reference proteome</keyword>
<sequence length="260" mass="28349">MNEAEHIEHACADAWRALIERRLGGWRLRAATDRVGTERVPFTARANSALAVSDPGIAITSALDEVCEFAHAQHLKPVVQAIHGDPVESDLRRSGWRPYHEHAAGCEVSVLVGPTGQGGEAGDSRMRVLDAPTAGWWELAVDSPRPTQAQRHVLTSGARVGFGLVEHEADTVAAVRGAVVGDLLHVARLAVRPRLRRRGIAGGLMRRIAAWGYDHGATRCVLQVAVGNGGALALYQRLGFREHHRYRYWVPTGAWQDRAP</sequence>
<protein>
    <submittedName>
        <fullName evidence="4">Acetyltransferase</fullName>
    </submittedName>
</protein>
<dbReference type="AlphaFoldDB" id="H5X9B6"/>
<dbReference type="InterPro" id="IPR016181">
    <property type="entry name" value="Acyl_CoA_acyltransferase"/>
</dbReference>
<dbReference type="CDD" id="cd04301">
    <property type="entry name" value="NAT_SF"/>
    <property type="match status" value="1"/>
</dbReference>
<keyword evidence="2" id="KW-0012">Acyltransferase</keyword>
<feature type="domain" description="N-acetyltransferase" evidence="3">
    <location>
        <begin position="124"/>
        <end position="260"/>
    </location>
</feature>
<reference evidence="4 5" key="1">
    <citation type="journal article" date="2012" name="Stand. Genomic Sci.">
        <title>Genome sequence of the ocean sediment bacterium Saccharomonospora marina type strain (XMU15(T)).</title>
        <authorList>
            <person name="Klenk H.P."/>
            <person name="Lu M."/>
            <person name="Lucas S."/>
            <person name="Lapidus A."/>
            <person name="Copeland A."/>
            <person name="Pitluck S."/>
            <person name="Goodwin L.A."/>
            <person name="Han C."/>
            <person name="Tapia R."/>
            <person name="Brambilla E.M."/>
            <person name="Potter G."/>
            <person name="Land M."/>
            <person name="Ivanova N."/>
            <person name="Rohde M."/>
            <person name="Goker M."/>
            <person name="Detter J.C."/>
            <person name="Li W.J."/>
            <person name="Kyrpides N.C."/>
            <person name="Woyke T."/>
        </authorList>
    </citation>
    <scope>NUCLEOTIDE SEQUENCE [LARGE SCALE GENOMIC DNA]</scope>
    <source>
        <strain evidence="4 5">XMU15</strain>
    </source>
</reference>
<dbReference type="PANTHER" id="PTHR43420">
    <property type="entry name" value="ACETYLTRANSFERASE"/>
    <property type="match status" value="1"/>
</dbReference>
<dbReference type="HOGENOM" id="CLU_048109_0_0_11"/>
<dbReference type="eggNOG" id="COG0456">
    <property type="taxonomic scope" value="Bacteria"/>
</dbReference>
<evidence type="ECO:0000256" key="1">
    <source>
        <dbReference type="ARBA" id="ARBA00022679"/>
    </source>
</evidence>
<dbReference type="InterPro" id="IPR000182">
    <property type="entry name" value="GNAT_dom"/>
</dbReference>
<gene>
    <name evidence="4" type="ORF">SacmaDRAFT_0925</name>
</gene>
<proteinExistence type="predicted"/>
<dbReference type="InterPro" id="IPR056935">
    <property type="entry name" value="Rv0428c-like_C"/>
</dbReference>
<evidence type="ECO:0000313" key="4">
    <source>
        <dbReference type="EMBL" id="EHR49218.1"/>
    </source>
</evidence>
<evidence type="ECO:0000313" key="5">
    <source>
        <dbReference type="Proteomes" id="UP000004926"/>
    </source>
</evidence>
<dbReference type="Pfam" id="PF24553">
    <property type="entry name" value="Rv0428c_C"/>
    <property type="match status" value="1"/>
</dbReference>
<keyword evidence="1 4" id="KW-0808">Transferase</keyword>
<name>H5X9B6_9PSEU</name>
<dbReference type="GO" id="GO:0016747">
    <property type="term" value="F:acyltransferase activity, transferring groups other than amino-acyl groups"/>
    <property type="evidence" value="ECO:0007669"/>
    <property type="project" value="InterPro"/>
</dbReference>
<dbReference type="SUPFAM" id="SSF55729">
    <property type="entry name" value="Acyl-CoA N-acyltransferases (Nat)"/>
    <property type="match status" value="1"/>
</dbReference>
<dbReference type="Proteomes" id="UP000004926">
    <property type="component" value="Chromosome"/>
</dbReference>
<dbReference type="RefSeq" id="WP_009152604.1">
    <property type="nucleotide sequence ID" value="NZ_CM001439.1"/>
</dbReference>
<evidence type="ECO:0000256" key="2">
    <source>
        <dbReference type="ARBA" id="ARBA00023315"/>
    </source>
</evidence>
<dbReference type="Gene3D" id="3.40.630.30">
    <property type="match status" value="1"/>
</dbReference>
<dbReference type="STRING" id="882083.SacmaDRAFT_0925"/>